<keyword evidence="4" id="KW-1133">Transmembrane helix</keyword>
<evidence type="ECO:0000313" key="7">
    <source>
        <dbReference type="EMBL" id="MCY1722521.1"/>
    </source>
</evidence>
<accession>A0A9X3J8F7</accession>
<dbReference type="RefSeq" id="WP_343334847.1">
    <property type="nucleotide sequence ID" value="NZ_JAPOHD010000059.1"/>
</dbReference>
<dbReference type="Gene3D" id="1.10.10.10">
    <property type="entry name" value="Winged helix-like DNA-binding domain superfamily/Winged helix DNA-binding domain"/>
    <property type="match status" value="1"/>
</dbReference>
<evidence type="ECO:0000256" key="5">
    <source>
        <dbReference type="SAM" id="SignalP"/>
    </source>
</evidence>
<proteinExistence type="predicted"/>
<evidence type="ECO:0000256" key="4">
    <source>
        <dbReference type="SAM" id="Phobius"/>
    </source>
</evidence>
<dbReference type="Proteomes" id="UP001145087">
    <property type="component" value="Unassembled WGS sequence"/>
</dbReference>
<keyword evidence="1" id="KW-0805">Transcription regulation</keyword>
<feature type="transmembrane region" description="Helical" evidence="4">
    <location>
        <begin position="257"/>
        <end position="277"/>
    </location>
</feature>
<name>A0A9X3J8F7_9BACT</name>
<dbReference type="GO" id="GO:0003677">
    <property type="term" value="F:DNA binding"/>
    <property type="evidence" value="ECO:0007669"/>
    <property type="project" value="UniProtKB-KW"/>
</dbReference>
<dbReference type="InterPro" id="IPR016032">
    <property type="entry name" value="Sig_transdc_resp-reg_C-effctor"/>
</dbReference>
<dbReference type="AlphaFoldDB" id="A0A9X3J8F7"/>
<dbReference type="PROSITE" id="PS50043">
    <property type="entry name" value="HTH_LUXR_2"/>
    <property type="match status" value="1"/>
</dbReference>
<gene>
    <name evidence="7" type="ORF">OU798_19380</name>
</gene>
<dbReference type="PRINTS" id="PR00038">
    <property type="entry name" value="HTHLUXR"/>
</dbReference>
<dbReference type="SMART" id="SM00421">
    <property type="entry name" value="HTH_LUXR"/>
    <property type="match status" value="1"/>
</dbReference>
<reference evidence="7" key="1">
    <citation type="submission" date="2022-11" db="EMBL/GenBank/DDBJ databases">
        <title>Marilongibacter aestuarii gen. nov., sp. nov., isolated from tidal flat sediment.</title>
        <authorList>
            <person name="Jiayan W."/>
        </authorList>
    </citation>
    <scope>NUCLEOTIDE SEQUENCE</scope>
    <source>
        <strain evidence="7">Z1-6</strain>
    </source>
</reference>
<dbReference type="InterPro" id="IPR000792">
    <property type="entry name" value="Tscrpt_reg_LuxR_C"/>
</dbReference>
<keyword evidence="5" id="KW-0732">Signal</keyword>
<evidence type="ECO:0000313" key="8">
    <source>
        <dbReference type="Proteomes" id="UP001145087"/>
    </source>
</evidence>
<keyword evidence="4" id="KW-0472">Membrane</keyword>
<dbReference type="PANTHER" id="PTHR44688:SF16">
    <property type="entry name" value="DNA-BINDING TRANSCRIPTIONAL ACTIVATOR DEVR_DOSR"/>
    <property type="match status" value="1"/>
</dbReference>
<evidence type="ECO:0000256" key="2">
    <source>
        <dbReference type="ARBA" id="ARBA00023125"/>
    </source>
</evidence>
<dbReference type="SUPFAM" id="SSF46894">
    <property type="entry name" value="C-terminal effector domain of the bipartite response regulators"/>
    <property type="match status" value="1"/>
</dbReference>
<dbReference type="GO" id="GO:0006355">
    <property type="term" value="P:regulation of DNA-templated transcription"/>
    <property type="evidence" value="ECO:0007669"/>
    <property type="project" value="InterPro"/>
</dbReference>
<organism evidence="7 8">
    <name type="scientific">Draconibacterium aestuarii</name>
    <dbReference type="NCBI Taxonomy" id="2998507"/>
    <lineage>
        <taxon>Bacteria</taxon>
        <taxon>Pseudomonadati</taxon>
        <taxon>Bacteroidota</taxon>
        <taxon>Bacteroidia</taxon>
        <taxon>Marinilabiliales</taxon>
        <taxon>Prolixibacteraceae</taxon>
        <taxon>Draconibacterium</taxon>
    </lineage>
</organism>
<feature type="chain" id="PRO_5040739415" evidence="5">
    <location>
        <begin position="22"/>
        <end position="361"/>
    </location>
</feature>
<dbReference type="PANTHER" id="PTHR44688">
    <property type="entry name" value="DNA-BINDING TRANSCRIPTIONAL ACTIVATOR DEVR_DOSR"/>
    <property type="match status" value="1"/>
</dbReference>
<sequence length="361" mass="41587">MKLNKLQYGFLIFLLSFSAKAMEIKGTIDLQNDWQPVVYLASLNSPENLFVASPDFIIAETFIQPNGSFLIETSSIPADLRFYRLYLVKGNNSMVEFNTTTHRNYMHLLLDKNSSIEIEGKVENNTLSILKLTGSPDNNTILEFDTEVAKRKQKFTSDITKAKSNYLTQDLENYIRAFVRTQENSLVGLYALYHLEEKDTDFLKNSDFYFDFQKRIQAQYPDALYTQSYTELLEKLIGFRDLVCEIPGVQPRWKDNLLIAQSVVILLLIVVIVLLFLSSGRRKALAQSEDDKYRNSFSKLTVKEQEILKLLAEGKTNKEIAQELYVELSTVKTHINSIYKQLQLANRKEAVDYYKGLKLEG</sequence>
<dbReference type="CDD" id="cd06170">
    <property type="entry name" value="LuxR_C_like"/>
    <property type="match status" value="1"/>
</dbReference>
<keyword evidence="4" id="KW-0812">Transmembrane</keyword>
<evidence type="ECO:0000256" key="3">
    <source>
        <dbReference type="ARBA" id="ARBA00023163"/>
    </source>
</evidence>
<evidence type="ECO:0000259" key="6">
    <source>
        <dbReference type="PROSITE" id="PS50043"/>
    </source>
</evidence>
<feature type="domain" description="HTH luxR-type" evidence="6">
    <location>
        <begin position="293"/>
        <end position="358"/>
    </location>
</feature>
<dbReference type="InterPro" id="IPR036388">
    <property type="entry name" value="WH-like_DNA-bd_sf"/>
</dbReference>
<comment type="caution">
    <text evidence="7">The sequence shown here is derived from an EMBL/GenBank/DDBJ whole genome shotgun (WGS) entry which is preliminary data.</text>
</comment>
<dbReference type="EMBL" id="JAPOHD010000059">
    <property type="protein sequence ID" value="MCY1722521.1"/>
    <property type="molecule type" value="Genomic_DNA"/>
</dbReference>
<evidence type="ECO:0000256" key="1">
    <source>
        <dbReference type="ARBA" id="ARBA00023015"/>
    </source>
</evidence>
<keyword evidence="8" id="KW-1185">Reference proteome</keyword>
<feature type="signal peptide" evidence="5">
    <location>
        <begin position="1"/>
        <end position="21"/>
    </location>
</feature>
<protein>
    <submittedName>
        <fullName evidence="7">Helix-turn-helix transcriptional regulator</fullName>
    </submittedName>
</protein>
<keyword evidence="2" id="KW-0238">DNA-binding</keyword>
<dbReference type="Pfam" id="PF00196">
    <property type="entry name" value="GerE"/>
    <property type="match status" value="1"/>
</dbReference>
<keyword evidence="3" id="KW-0804">Transcription</keyword>